<dbReference type="PANTHER" id="PTHR32479">
    <property type="entry name" value="GLYCOLATE OXIDASE IRON-SULFUR SUBUNIT"/>
    <property type="match status" value="1"/>
</dbReference>
<protein>
    <recommendedName>
        <fullName evidence="6">Glycolate oxidase iron-sulfur subunit</fullName>
        <ecNumber evidence="6">1.1.99.14</ecNumber>
    </recommendedName>
</protein>
<evidence type="ECO:0000313" key="8">
    <source>
        <dbReference type="EMBL" id="MBU2690847.1"/>
    </source>
</evidence>
<dbReference type="PANTHER" id="PTHR32479:SF17">
    <property type="entry name" value="GLYCOLATE OXIDASE IRON-SULFUR SUBUNIT"/>
    <property type="match status" value="1"/>
</dbReference>
<dbReference type="InterPro" id="IPR017900">
    <property type="entry name" value="4Fe4S_Fe_S_CS"/>
</dbReference>
<comment type="catalytic activity">
    <reaction evidence="6">
        <text>(R)-lactate + A = pyruvate + AH2</text>
        <dbReference type="Rhea" id="RHEA:15089"/>
        <dbReference type="ChEBI" id="CHEBI:13193"/>
        <dbReference type="ChEBI" id="CHEBI:15361"/>
        <dbReference type="ChEBI" id="CHEBI:16004"/>
        <dbReference type="ChEBI" id="CHEBI:17499"/>
    </reaction>
</comment>
<keyword evidence="5 6" id="KW-0411">Iron-sulfur</keyword>
<sequence>MNDRPVPSGDLYRDCIHCGLCLESCPTYKLRADETISPRGRLRLIEAHMDQHLRVDDDLSGPLESCLLCRSCEAMCPSGVPFGAMMEAARERMAREASPPFARAIWSRLLKWFFLYGVSHPPMLKRAARVLKIVQKMGILEFLKSSRLVAEELPWLLAAAKLAPPLSRAFEPCADSRRSCGDAPDEVLLFAGCVTPWALPDVSRSMDEIVKRLSLTPVYPDQQTCCGALHLHHGDIKKARELARRNIDAFDGPNGLTILVEAAGCGAALKSYGELLKDDPVYAERAARFSSRVKDLSEWLVSREPPSNTPCGIQVIFQDPCHLRHVQRGHEFPRRLLQEICGLDIVEVPEAEICCGSGGIANLLEYEIGEALGRRKAEILKSANPDFVVTSNPGCLLQLRRHLDSEGVQTRHLAEVLVDYWAGVKAP</sequence>
<dbReference type="Proteomes" id="UP000777784">
    <property type="component" value="Unassembled WGS sequence"/>
</dbReference>
<reference evidence="8" key="1">
    <citation type="submission" date="2021-05" db="EMBL/GenBank/DDBJ databases">
        <title>Energy efficiency and biological interactions define the core microbiome of deep oligotrophic groundwater.</title>
        <authorList>
            <person name="Mehrshad M."/>
            <person name="Lopez-Fernandez M."/>
            <person name="Bell E."/>
            <person name="Bernier-Latmani R."/>
            <person name="Bertilsson S."/>
            <person name="Dopson M."/>
        </authorList>
    </citation>
    <scope>NUCLEOTIDE SEQUENCE</scope>
    <source>
        <strain evidence="8">Modern_marine.mb.64</strain>
    </source>
</reference>
<proteinExistence type="predicted"/>
<evidence type="ECO:0000256" key="4">
    <source>
        <dbReference type="ARBA" id="ARBA00023004"/>
    </source>
</evidence>
<dbReference type="EMBL" id="JAHJDP010000038">
    <property type="protein sequence ID" value="MBU2690847.1"/>
    <property type="molecule type" value="Genomic_DNA"/>
</dbReference>
<keyword evidence="6" id="KW-0249">Electron transport</keyword>
<keyword evidence="1 6" id="KW-0004">4Fe-4S</keyword>
<dbReference type="EC" id="1.1.99.14" evidence="6"/>
<comment type="cofactor">
    <cofactor evidence="6">
        <name>[4Fe-4S] cluster</name>
        <dbReference type="ChEBI" id="CHEBI:49883"/>
    </cofactor>
    <text evidence="6">Binds 2 [4Fe-4S] clusters.</text>
</comment>
<dbReference type="Gene3D" id="1.10.1060.10">
    <property type="entry name" value="Alpha-helical ferredoxin"/>
    <property type="match status" value="1"/>
</dbReference>
<gene>
    <name evidence="8" type="ORF">KJ970_07940</name>
</gene>
<comment type="caution">
    <text evidence="8">The sequence shown here is derived from an EMBL/GenBank/DDBJ whole genome shotgun (WGS) entry which is preliminary data.</text>
</comment>
<dbReference type="GO" id="GO:0019154">
    <property type="term" value="F:glycolate dehydrogenase activity"/>
    <property type="evidence" value="ECO:0007669"/>
    <property type="project" value="UniProtKB-EC"/>
</dbReference>
<comment type="function">
    <text evidence="6">Component of a complex that catalyzes the oxidation of glycolate to glyoxylate.</text>
</comment>
<dbReference type="InterPro" id="IPR012257">
    <property type="entry name" value="Glc_ox_4Fe-4S"/>
</dbReference>
<dbReference type="InterPro" id="IPR017896">
    <property type="entry name" value="4Fe4S_Fe-S-bd"/>
</dbReference>
<evidence type="ECO:0000256" key="5">
    <source>
        <dbReference type="ARBA" id="ARBA00023014"/>
    </source>
</evidence>
<evidence type="ECO:0000313" key="9">
    <source>
        <dbReference type="Proteomes" id="UP000777784"/>
    </source>
</evidence>
<evidence type="ECO:0000256" key="1">
    <source>
        <dbReference type="ARBA" id="ARBA00022485"/>
    </source>
</evidence>
<dbReference type="InterPro" id="IPR009051">
    <property type="entry name" value="Helical_ferredxn"/>
</dbReference>
<dbReference type="AlphaFoldDB" id="A0A948W397"/>
<keyword evidence="6" id="KW-0813">Transport</keyword>
<dbReference type="PIRSF" id="PIRSF000139">
    <property type="entry name" value="Glc_ox_4Fe-4S"/>
    <property type="match status" value="1"/>
</dbReference>
<dbReference type="InterPro" id="IPR004017">
    <property type="entry name" value="Cys_rich_dom"/>
</dbReference>
<evidence type="ECO:0000256" key="6">
    <source>
        <dbReference type="PIRNR" id="PIRNR000139"/>
    </source>
</evidence>
<dbReference type="PROSITE" id="PS00198">
    <property type="entry name" value="4FE4S_FER_1"/>
    <property type="match status" value="2"/>
</dbReference>
<accession>A0A948W397</accession>
<dbReference type="GO" id="GO:0046872">
    <property type="term" value="F:metal ion binding"/>
    <property type="evidence" value="ECO:0007669"/>
    <property type="project" value="UniProtKB-UniRule"/>
</dbReference>
<keyword evidence="4 6" id="KW-0408">Iron</keyword>
<keyword evidence="3" id="KW-0677">Repeat</keyword>
<dbReference type="Pfam" id="PF13183">
    <property type="entry name" value="Fer4_8"/>
    <property type="match status" value="1"/>
</dbReference>
<evidence type="ECO:0000256" key="3">
    <source>
        <dbReference type="ARBA" id="ARBA00022737"/>
    </source>
</evidence>
<dbReference type="Pfam" id="PF02754">
    <property type="entry name" value="CCG"/>
    <property type="match status" value="2"/>
</dbReference>
<organism evidence="8 9">
    <name type="scientific">Eiseniibacteriota bacterium</name>
    <dbReference type="NCBI Taxonomy" id="2212470"/>
    <lineage>
        <taxon>Bacteria</taxon>
        <taxon>Candidatus Eiseniibacteriota</taxon>
    </lineage>
</organism>
<keyword evidence="2 6" id="KW-0479">Metal-binding</keyword>
<evidence type="ECO:0000259" key="7">
    <source>
        <dbReference type="PROSITE" id="PS51379"/>
    </source>
</evidence>
<feature type="domain" description="4Fe-4S ferredoxin-type" evidence="7">
    <location>
        <begin position="5"/>
        <end position="35"/>
    </location>
</feature>
<dbReference type="PROSITE" id="PS51379">
    <property type="entry name" value="4FE4S_FER_2"/>
    <property type="match status" value="1"/>
</dbReference>
<dbReference type="GO" id="GO:0051539">
    <property type="term" value="F:4 iron, 4 sulfur cluster binding"/>
    <property type="evidence" value="ECO:0007669"/>
    <property type="project" value="UniProtKB-UniRule"/>
</dbReference>
<evidence type="ECO:0000256" key="2">
    <source>
        <dbReference type="ARBA" id="ARBA00022723"/>
    </source>
</evidence>
<dbReference type="SUPFAM" id="SSF46548">
    <property type="entry name" value="alpha-helical ferredoxin"/>
    <property type="match status" value="1"/>
</dbReference>
<name>A0A948W397_UNCEI</name>
<comment type="catalytic activity">
    <reaction evidence="6">
        <text>glycolate + A = glyoxylate + AH2</text>
        <dbReference type="Rhea" id="RHEA:21264"/>
        <dbReference type="ChEBI" id="CHEBI:13193"/>
        <dbReference type="ChEBI" id="CHEBI:17499"/>
        <dbReference type="ChEBI" id="CHEBI:29805"/>
        <dbReference type="ChEBI" id="CHEBI:36655"/>
        <dbReference type="EC" id="1.1.99.14"/>
    </reaction>
</comment>